<feature type="transmembrane region" description="Helical" evidence="2">
    <location>
        <begin position="128"/>
        <end position="147"/>
    </location>
</feature>
<dbReference type="Pfam" id="PF10173">
    <property type="entry name" value="Mit_KHE1"/>
    <property type="match status" value="1"/>
</dbReference>
<evidence type="ECO:0000256" key="1">
    <source>
        <dbReference type="SAM" id="MobiDB-lite"/>
    </source>
</evidence>
<dbReference type="Proteomes" id="UP000325780">
    <property type="component" value="Unassembled WGS sequence"/>
</dbReference>
<evidence type="ECO:0000256" key="2">
    <source>
        <dbReference type="SAM" id="Phobius"/>
    </source>
</evidence>
<dbReference type="GO" id="GO:1902600">
    <property type="term" value="P:proton transmembrane transport"/>
    <property type="evidence" value="ECO:0007669"/>
    <property type="project" value="TreeGrafter"/>
</dbReference>
<feature type="region of interest" description="Disordered" evidence="1">
    <location>
        <begin position="257"/>
        <end position="279"/>
    </location>
</feature>
<dbReference type="AlphaFoldDB" id="A0A5N6TNB0"/>
<dbReference type="GO" id="GO:0005743">
    <property type="term" value="C:mitochondrial inner membrane"/>
    <property type="evidence" value="ECO:0007669"/>
    <property type="project" value="TreeGrafter"/>
</dbReference>
<dbReference type="PANTHER" id="PTHR28062:SF1">
    <property type="entry name" value="TRANSMEMBRANE PROTEIN"/>
    <property type="match status" value="1"/>
</dbReference>
<sequence length="279" mass="32406">MRLFIIPISTRRALIYARPLRREHAKDLSILDRITNKAAETWAKWEEADKGWKKHLVLWGNRVQQRIPYEEWGLKSIPSLNAQRRLDESYGSKKIDVLFPGNAIKTEKLQSMLYKIATDRQDLHRKRMWWSFIACPITAPIGLIPLVPNIPFFYLAYRGWSHWRALNGSKHLEYLVEKGLLNPISLPALERLYAKRVSRALKKSDVEQPASSMVEDVEKSDDRLLLRMDDAKKLASMLEAPELALEAERAIIQVEEKLQQDGASRDQDVKKDSHKEKDL</sequence>
<protein>
    <submittedName>
        <fullName evidence="3">Mitochondrial K+-H+ exchange-related-domain-containing protein</fullName>
    </submittedName>
</protein>
<evidence type="ECO:0000313" key="4">
    <source>
        <dbReference type="Proteomes" id="UP000325780"/>
    </source>
</evidence>
<reference evidence="3 4" key="1">
    <citation type="submission" date="2019-04" db="EMBL/GenBank/DDBJ databases">
        <title>Friends and foes A comparative genomics study of 23 Aspergillus species from section Flavi.</title>
        <authorList>
            <consortium name="DOE Joint Genome Institute"/>
            <person name="Kjaerbolling I."/>
            <person name="Vesth T."/>
            <person name="Frisvad J.C."/>
            <person name="Nybo J.L."/>
            <person name="Theobald S."/>
            <person name="Kildgaard S."/>
            <person name="Isbrandt T."/>
            <person name="Kuo A."/>
            <person name="Sato A."/>
            <person name="Lyhne E.K."/>
            <person name="Kogle M.E."/>
            <person name="Wiebenga A."/>
            <person name="Kun R.S."/>
            <person name="Lubbers R.J."/>
            <person name="Makela M.R."/>
            <person name="Barry K."/>
            <person name="Chovatia M."/>
            <person name="Clum A."/>
            <person name="Daum C."/>
            <person name="Haridas S."/>
            <person name="He G."/>
            <person name="LaButti K."/>
            <person name="Lipzen A."/>
            <person name="Mondo S."/>
            <person name="Riley R."/>
            <person name="Salamov A."/>
            <person name="Simmons B.A."/>
            <person name="Magnuson J.K."/>
            <person name="Henrissat B."/>
            <person name="Mortensen U.H."/>
            <person name="Larsen T.O."/>
            <person name="Devries R.P."/>
            <person name="Grigoriev I.V."/>
            <person name="Machida M."/>
            <person name="Baker S.E."/>
            <person name="Andersen M.R."/>
        </authorList>
    </citation>
    <scope>NUCLEOTIDE SEQUENCE [LARGE SCALE GENOMIC DNA]</scope>
    <source>
        <strain evidence="3 4">IBT 18842</strain>
    </source>
</reference>
<dbReference type="OrthoDB" id="5562676at2759"/>
<proteinExistence type="predicted"/>
<accession>A0A5N6TNB0</accession>
<organism evidence="3 4">
    <name type="scientific">Aspergillus avenaceus</name>
    <dbReference type="NCBI Taxonomy" id="36643"/>
    <lineage>
        <taxon>Eukaryota</taxon>
        <taxon>Fungi</taxon>
        <taxon>Dikarya</taxon>
        <taxon>Ascomycota</taxon>
        <taxon>Pezizomycotina</taxon>
        <taxon>Eurotiomycetes</taxon>
        <taxon>Eurotiomycetidae</taxon>
        <taxon>Eurotiales</taxon>
        <taxon>Aspergillaceae</taxon>
        <taxon>Aspergillus</taxon>
        <taxon>Aspergillus subgen. Circumdati</taxon>
    </lineage>
</organism>
<gene>
    <name evidence="3" type="ORF">BDV25DRAFT_159464</name>
</gene>
<dbReference type="GO" id="GO:0006813">
    <property type="term" value="P:potassium ion transport"/>
    <property type="evidence" value="ECO:0007669"/>
    <property type="project" value="TreeGrafter"/>
</dbReference>
<keyword evidence="2" id="KW-0472">Membrane</keyword>
<dbReference type="PANTHER" id="PTHR28062">
    <property type="entry name" value="K+-H+ EXCHANGE-LIKE PROTEIN"/>
    <property type="match status" value="1"/>
</dbReference>
<keyword evidence="4" id="KW-1185">Reference proteome</keyword>
<dbReference type="InterPro" id="IPR018786">
    <property type="entry name" value="Mit_KHE1"/>
</dbReference>
<name>A0A5N6TNB0_ASPAV</name>
<keyword evidence="2" id="KW-0812">Transmembrane</keyword>
<keyword evidence="2" id="KW-1133">Transmembrane helix</keyword>
<dbReference type="EMBL" id="ML742188">
    <property type="protein sequence ID" value="KAE8147838.1"/>
    <property type="molecule type" value="Genomic_DNA"/>
</dbReference>
<evidence type="ECO:0000313" key="3">
    <source>
        <dbReference type="EMBL" id="KAE8147838.1"/>
    </source>
</evidence>